<comment type="caution">
    <text evidence="2">The sequence shown here is derived from an EMBL/GenBank/DDBJ whole genome shotgun (WGS) entry which is preliminary data.</text>
</comment>
<keyword evidence="3" id="KW-1185">Reference proteome</keyword>
<gene>
    <name evidence="2" type="ORF">J34TS1_36690</name>
</gene>
<dbReference type="RefSeq" id="WP_212979506.1">
    <property type="nucleotide sequence ID" value="NZ_AP025343.1"/>
</dbReference>
<name>A0A919YDT4_9BACL</name>
<dbReference type="Pfam" id="PF26154">
    <property type="entry name" value="DUF8042"/>
    <property type="match status" value="1"/>
</dbReference>
<proteinExistence type="predicted"/>
<evidence type="ECO:0000313" key="2">
    <source>
        <dbReference type="EMBL" id="GIO48904.1"/>
    </source>
</evidence>
<evidence type="ECO:0000313" key="3">
    <source>
        <dbReference type="Proteomes" id="UP000682811"/>
    </source>
</evidence>
<dbReference type="AlphaFoldDB" id="A0A919YDT4"/>
<sequence length="122" mass="14216">MEEYMEVMRRSLELAETCSEGLYYISNQLYAGSMEKTVYILEDIVHGFCQIANALSLLDPFLSDHHIQDMMNRIEAIFNDLITAYELYDIHSASSKLNQLLLPSFQMWRDELTSSFQVYILS</sequence>
<evidence type="ECO:0000259" key="1">
    <source>
        <dbReference type="Pfam" id="PF26154"/>
    </source>
</evidence>
<organism evidence="2 3">
    <name type="scientific">Paenibacillus azoreducens</name>
    <dbReference type="NCBI Taxonomy" id="116718"/>
    <lineage>
        <taxon>Bacteria</taxon>
        <taxon>Bacillati</taxon>
        <taxon>Bacillota</taxon>
        <taxon>Bacilli</taxon>
        <taxon>Bacillales</taxon>
        <taxon>Paenibacillaceae</taxon>
        <taxon>Paenibacillus</taxon>
    </lineage>
</organism>
<dbReference type="Proteomes" id="UP000682811">
    <property type="component" value="Unassembled WGS sequence"/>
</dbReference>
<feature type="domain" description="DUF8042" evidence="1">
    <location>
        <begin position="1"/>
        <end position="117"/>
    </location>
</feature>
<accession>A0A919YDT4</accession>
<dbReference type="InterPro" id="IPR058355">
    <property type="entry name" value="DUF8042"/>
</dbReference>
<protein>
    <recommendedName>
        <fullName evidence="1">DUF8042 domain-containing protein</fullName>
    </recommendedName>
</protein>
<dbReference type="EMBL" id="BORT01000017">
    <property type="protein sequence ID" value="GIO48904.1"/>
    <property type="molecule type" value="Genomic_DNA"/>
</dbReference>
<reference evidence="2 3" key="1">
    <citation type="submission" date="2021-03" db="EMBL/GenBank/DDBJ databases">
        <title>Antimicrobial resistance genes in bacteria isolated from Japanese honey, and their potential for conferring macrolide and lincosamide resistance in the American foulbrood pathogen Paenibacillus larvae.</title>
        <authorList>
            <person name="Okamoto M."/>
            <person name="Kumagai M."/>
            <person name="Kanamori H."/>
            <person name="Takamatsu D."/>
        </authorList>
    </citation>
    <scope>NUCLEOTIDE SEQUENCE [LARGE SCALE GENOMIC DNA]</scope>
    <source>
        <strain evidence="2 3">J34TS1</strain>
    </source>
</reference>